<protein>
    <submittedName>
        <fullName evidence="1">Uncharacterized protein</fullName>
    </submittedName>
</protein>
<sequence length="28" mass="3257">MRSLPVLYINQGEAWTHQEGKLSVRTIE</sequence>
<proteinExistence type="predicted"/>
<name>A0A2P2QFN1_RHIMU</name>
<dbReference type="AlphaFoldDB" id="A0A2P2QFN1"/>
<dbReference type="EMBL" id="GGEC01085305">
    <property type="protein sequence ID" value="MBX65789.1"/>
    <property type="molecule type" value="Transcribed_RNA"/>
</dbReference>
<evidence type="ECO:0000313" key="1">
    <source>
        <dbReference type="EMBL" id="MBX65789.1"/>
    </source>
</evidence>
<reference evidence="1" key="1">
    <citation type="submission" date="2018-02" db="EMBL/GenBank/DDBJ databases">
        <title>Rhizophora mucronata_Transcriptome.</title>
        <authorList>
            <person name="Meera S.P."/>
            <person name="Sreeshan A."/>
            <person name="Augustine A."/>
        </authorList>
    </citation>
    <scope>NUCLEOTIDE SEQUENCE</scope>
    <source>
        <tissue evidence="1">Leaf</tissue>
    </source>
</reference>
<accession>A0A2P2QFN1</accession>
<organism evidence="1">
    <name type="scientific">Rhizophora mucronata</name>
    <name type="common">Asiatic mangrove</name>
    <dbReference type="NCBI Taxonomy" id="61149"/>
    <lineage>
        <taxon>Eukaryota</taxon>
        <taxon>Viridiplantae</taxon>
        <taxon>Streptophyta</taxon>
        <taxon>Embryophyta</taxon>
        <taxon>Tracheophyta</taxon>
        <taxon>Spermatophyta</taxon>
        <taxon>Magnoliopsida</taxon>
        <taxon>eudicotyledons</taxon>
        <taxon>Gunneridae</taxon>
        <taxon>Pentapetalae</taxon>
        <taxon>rosids</taxon>
        <taxon>fabids</taxon>
        <taxon>Malpighiales</taxon>
        <taxon>Rhizophoraceae</taxon>
        <taxon>Rhizophora</taxon>
    </lineage>
</organism>